<dbReference type="AlphaFoldDB" id="A0A0B7A4B6"/>
<protein>
    <submittedName>
        <fullName evidence="1">Uncharacterized protein</fullName>
    </submittedName>
</protein>
<dbReference type="SUPFAM" id="SSF53098">
    <property type="entry name" value="Ribonuclease H-like"/>
    <property type="match status" value="1"/>
</dbReference>
<sequence>MLGDSMNMIQKIKIGYIRRQWVQLIENVTIEILTFIFGPGHSGVKGNERVDALTTNASIENEPSMDKIIINSLRESICSEDFN</sequence>
<feature type="non-terminal residue" evidence="1">
    <location>
        <position position="83"/>
    </location>
</feature>
<evidence type="ECO:0000313" key="1">
    <source>
        <dbReference type="EMBL" id="CEK75799.1"/>
    </source>
</evidence>
<name>A0A0B7A4B6_9EUPU</name>
<dbReference type="Gene3D" id="3.30.420.10">
    <property type="entry name" value="Ribonuclease H-like superfamily/Ribonuclease H"/>
    <property type="match status" value="1"/>
</dbReference>
<proteinExistence type="predicted"/>
<dbReference type="EMBL" id="HACG01028934">
    <property type="protein sequence ID" value="CEK75799.1"/>
    <property type="molecule type" value="Transcribed_RNA"/>
</dbReference>
<reference evidence="1" key="1">
    <citation type="submission" date="2014-12" db="EMBL/GenBank/DDBJ databases">
        <title>Insight into the proteome of Arion vulgaris.</title>
        <authorList>
            <person name="Aradska J."/>
            <person name="Bulat T."/>
            <person name="Smidak R."/>
            <person name="Sarate P."/>
            <person name="Gangsoo J."/>
            <person name="Sialana F."/>
            <person name="Bilban M."/>
            <person name="Lubec G."/>
        </authorList>
    </citation>
    <scope>NUCLEOTIDE SEQUENCE</scope>
    <source>
        <tissue evidence="1">Skin</tissue>
    </source>
</reference>
<dbReference type="InterPro" id="IPR012337">
    <property type="entry name" value="RNaseH-like_sf"/>
</dbReference>
<gene>
    <name evidence="1" type="primary">ORF97085</name>
</gene>
<dbReference type="InterPro" id="IPR036397">
    <property type="entry name" value="RNaseH_sf"/>
</dbReference>
<accession>A0A0B7A4B6</accession>
<dbReference type="GO" id="GO:0003676">
    <property type="term" value="F:nucleic acid binding"/>
    <property type="evidence" value="ECO:0007669"/>
    <property type="project" value="InterPro"/>
</dbReference>
<organism evidence="1">
    <name type="scientific">Arion vulgaris</name>
    <dbReference type="NCBI Taxonomy" id="1028688"/>
    <lineage>
        <taxon>Eukaryota</taxon>
        <taxon>Metazoa</taxon>
        <taxon>Spiralia</taxon>
        <taxon>Lophotrochozoa</taxon>
        <taxon>Mollusca</taxon>
        <taxon>Gastropoda</taxon>
        <taxon>Heterobranchia</taxon>
        <taxon>Euthyneura</taxon>
        <taxon>Panpulmonata</taxon>
        <taxon>Eupulmonata</taxon>
        <taxon>Stylommatophora</taxon>
        <taxon>Helicina</taxon>
        <taxon>Arionoidea</taxon>
        <taxon>Arionidae</taxon>
        <taxon>Arion</taxon>
    </lineage>
</organism>